<evidence type="ECO:0008006" key="4">
    <source>
        <dbReference type="Google" id="ProtNLM"/>
    </source>
</evidence>
<evidence type="ECO:0000313" key="2">
    <source>
        <dbReference type="EMBL" id="MDR5895850.1"/>
    </source>
</evidence>
<dbReference type="InterPro" id="IPR011990">
    <property type="entry name" value="TPR-like_helical_dom_sf"/>
</dbReference>
<keyword evidence="3" id="KW-1185">Reference proteome</keyword>
<dbReference type="RefSeq" id="WP_251589720.1">
    <property type="nucleotide sequence ID" value="NZ_JAMLJI010000001.1"/>
</dbReference>
<feature type="signal peptide" evidence="1">
    <location>
        <begin position="1"/>
        <end position="24"/>
    </location>
</feature>
<feature type="chain" id="PRO_5046273993" description="Tetratricopeptide repeat protein" evidence="1">
    <location>
        <begin position="25"/>
        <end position="405"/>
    </location>
</feature>
<reference evidence="2 3" key="1">
    <citation type="submission" date="2023-04" db="EMBL/GenBank/DDBJ databases">
        <title>A long-awaited taxogenomic arrangement of the family Halomonadaceae.</title>
        <authorList>
            <person name="De La Haba R."/>
            <person name="Chuvochina M."/>
            <person name="Wittouck S."/>
            <person name="Arahal D.R."/>
            <person name="Sanchez-Porro C."/>
            <person name="Hugenholtz P."/>
            <person name="Ventosa A."/>
        </authorList>
    </citation>
    <scope>NUCLEOTIDE SEQUENCE [LARGE SCALE GENOMIC DNA]</scope>
    <source>
        <strain evidence="2 3">DSM 22428</strain>
    </source>
</reference>
<accession>A0ABU1GUZ0</accession>
<dbReference type="Gene3D" id="1.25.40.10">
    <property type="entry name" value="Tetratricopeptide repeat domain"/>
    <property type="match status" value="1"/>
</dbReference>
<gene>
    <name evidence="2" type="ORF">QC825_07170</name>
</gene>
<dbReference type="EMBL" id="JARWAO010000003">
    <property type="protein sequence ID" value="MDR5895850.1"/>
    <property type="molecule type" value="Genomic_DNA"/>
</dbReference>
<dbReference type="Proteomes" id="UP001269375">
    <property type="component" value="Unassembled WGS sequence"/>
</dbReference>
<keyword evidence="1" id="KW-0732">Signal</keyword>
<proteinExistence type="predicted"/>
<evidence type="ECO:0000313" key="3">
    <source>
        <dbReference type="Proteomes" id="UP001269375"/>
    </source>
</evidence>
<name>A0ABU1GUZ0_9GAMM</name>
<comment type="caution">
    <text evidence="2">The sequence shown here is derived from an EMBL/GenBank/DDBJ whole genome shotgun (WGS) entry which is preliminary data.</text>
</comment>
<protein>
    <recommendedName>
        <fullName evidence="4">Tetratricopeptide repeat protein</fullName>
    </recommendedName>
</protein>
<sequence length="405" mass="44116">MNQRRSFRIALAALGLSLSMGVQAAGPALSQSTVDRIDALSSTLSSNPAAVVQKAGASIEALGKGRSQSQSDRWARALYEHLMARAYAHQGQPGEAARYFARAHSDDVVPLSLRREWLREEARYRLEAGQTRRGRALFERWAAQARPDANDYWTLTELAAEARDWPGAARYLKRSRRAGIDLTPQRQSLADAIHQHSGDYASLLSPLLKRLDAHPGDQALRLRAVALYQRLGEAGKAAAIWEAGWQRGVLSGAKALDRLVALHLAAGTPARAAEWLEKGLSSGTLEETTARRRTLAEAWTAARARGKALASWTALAERTGAPEDWRDLGELAYSWGGWSQVITAMTNARKAGLEDTGRSWLLQGVAAFSLEKDAEATQALEQAIATAQGQTRTQAQAWYKALTAS</sequence>
<organism evidence="2 3">
    <name type="scientific">Larsenimonas suaedae</name>
    <dbReference type="NCBI Taxonomy" id="1851019"/>
    <lineage>
        <taxon>Bacteria</taxon>
        <taxon>Pseudomonadati</taxon>
        <taxon>Pseudomonadota</taxon>
        <taxon>Gammaproteobacteria</taxon>
        <taxon>Oceanospirillales</taxon>
        <taxon>Halomonadaceae</taxon>
        <taxon>Larsenimonas</taxon>
    </lineage>
</organism>
<evidence type="ECO:0000256" key="1">
    <source>
        <dbReference type="SAM" id="SignalP"/>
    </source>
</evidence>